<evidence type="ECO:0000313" key="7">
    <source>
        <dbReference type="EMBL" id="KFD58158.1"/>
    </source>
</evidence>
<dbReference type="GO" id="GO:0003712">
    <property type="term" value="F:transcription coregulator activity"/>
    <property type="evidence" value="ECO:0007669"/>
    <property type="project" value="InterPro"/>
</dbReference>
<dbReference type="PANTHER" id="PTHR22890">
    <property type="entry name" value="MEDIATOR OF RNA POLYMERASE II TRANSCRIPTION SUBUNIT 11"/>
    <property type="match status" value="1"/>
</dbReference>
<gene>
    <name evidence="6" type="primary">MED11</name>
    <name evidence="7" type="ORF">M513_00921</name>
    <name evidence="8" type="ORF">M514_00921</name>
</gene>
<comment type="function">
    <text evidence="6">Component of the Mediator complex, a coactivator involved in the regulated transcription of nearly all RNA polymerase II-dependent genes. Mediator functions as a bridge to convey information from gene-specific regulatory proteins to the basal RNA polymerase II transcription machinery. Mediator is recruited to promoters by direct interactions with regulatory proteins and serves as a scaffold for the assembly of a functional pre-initiation complex with RNA polymerase II and the general transcription factors.</text>
</comment>
<evidence type="ECO:0000256" key="2">
    <source>
        <dbReference type="ARBA" id="ARBA00008186"/>
    </source>
</evidence>
<keyword evidence="6" id="KW-0805">Transcription regulation</keyword>
<evidence type="ECO:0000313" key="8">
    <source>
        <dbReference type="EMBL" id="KFD61544.1"/>
    </source>
</evidence>
<name>A0A085MLR2_9BILA</name>
<keyword evidence="9" id="KW-1185">Reference proteome</keyword>
<dbReference type="Proteomes" id="UP000030758">
    <property type="component" value="Unassembled WGS sequence"/>
</dbReference>
<evidence type="ECO:0000313" key="9">
    <source>
        <dbReference type="Proteomes" id="UP000030764"/>
    </source>
</evidence>
<keyword evidence="4 6" id="KW-0539">Nucleus</keyword>
<dbReference type="Proteomes" id="UP000030764">
    <property type="component" value="Unassembled WGS sequence"/>
</dbReference>
<organism evidence="7 9">
    <name type="scientific">Trichuris suis</name>
    <name type="common">pig whipworm</name>
    <dbReference type="NCBI Taxonomy" id="68888"/>
    <lineage>
        <taxon>Eukaryota</taxon>
        <taxon>Metazoa</taxon>
        <taxon>Ecdysozoa</taxon>
        <taxon>Nematoda</taxon>
        <taxon>Enoplea</taxon>
        <taxon>Dorylaimia</taxon>
        <taxon>Trichinellida</taxon>
        <taxon>Trichuridae</taxon>
        <taxon>Trichuris</taxon>
    </lineage>
</organism>
<dbReference type="EMBL" id="KL367620">
    <property type="protein sequence ID" value="KFD61544.1"/>
    <property type="molecule type" value="Genomic_DNA"/>
</dbReference>
<evidence type="ECO:0000256" key="4">
    <source>
        <dbReference type="ARBA" id="ARBA00023242"/>
    </source>
</evidence>
<dbReference type="GO" id="GO:0016592">
    <property type="term" value="C:mediator complex"/>
    <property type="evidence" value="ECO:0007669"/>
    <property type="project" value="InterPro"/>
</dbReference>
<evidence type="ECO:0000256" key="3">
    <source>
        <dbReference type="ARBA" id="ARBA00019621"/>
    </source>
</evidence>
<comment type="similarity">
    <text evidence="2 6">Belongs to the Mediator complex subunit 11 family.</text>
</comment>
<comment type="subunit">
    <text evidence="6">Component of the Mediator complex.</text>
</comment>
<keyword evidence="6" id="KW-0804">Transcription</keyword>
<protein>
    <recommendedName>
        <fullName evidence="3 6">Mediator of RNA polymerase II transcription subunit 11</fullName>
    </recommendedName>
    <alternativeName>
        <fullName evidence="5 6">Mediator complex subunit 11</fullName>
    </alternativeName>
</protein>
<sequence length="139" mass="15699">MDNKTVVESMSFSERLAKLDDVEKSIVHLVQSAGQCLAEIGKDKTATRLAESQAQDFTRRLQTIEKTIIEQINYLSEVGVGAAHESSAYSQLQAKLATEEKVNYVYEMLSEFRRRREGATVITDEMRDRAPKIESDDLP</sequence>
<dbReference type="GO" id="GO:0006357">
    <property type="term" value="P:regulation of transcription by RNA polymerase II"/>
    <property type="evidence" value="ECO:0007669"/>
    <property type="project" value="InterPro"/>
</dbReference>
<keyword evidence="6" id="KW-0010">Activator</keyword>
<evidence type="ECO:0000256" key="1">
    <source>
        <dbReference type="ARBA" id="ARBA00004123"/>
    </source>
</evidence>
<dbReference type="EMBL" id="KL363185">
    <property type="protein sequence ID" value="KFD58158.1"/>
    <property type="molecule type" value="Genomic_DNA"/>
</dbReference>
<accession>A0A085MLR2</accession>
<evidence type="ECO:0000256" key="6">
    <source>
        <dbReference type="RuleBase" id="RU364147"/>
    </source>
</evidence>
<comment type="subcellular location">
    <subcellularLocation>
        <location evidence="1 6">Nucleus</location>
    </subcellularLocation>
</comment>
<proteinExistence type="inferred from homology"/>
<dbReference type="Pfam" id="PF10280">
    <property type="entry name" value="Med11"/>
    <property type="match status" value="1"/>
</dbReference>
<reference evidence="7 9" key="1">
    <citation type="journal article" date="2014" name="Nat. Genet.">
        <title>Genome and transcriptome of the porcine whipworm Trichuris suis.</title>
        <authorList>
            <person name="Jex A.R."/>
            <person name="Nejsum P."/>
            <person name="Schwarz E.M."/>
            <person name="Hu L."/>
            <person name="Young N.D."/>
            <person name="Hall R.S."/>
            <person name="Korhonen P.K."/>
            <person name="Liao S."/>
            <person name="Thamsborg S."/>
            <person name="Xia J."/>
            <person name="Xu P."/>
            <person name="Wang S."/>
            <person name="Scheerlinck J.P."/>
            <person name="Hofmann A."/>
            <person name="Sternberg P.W."/>
            <person name="Wang J."/>
            <person name="Gasser R.B."/>
        </authorList>
    </citation>
    <scope>NUCLEOTIDE SEQUENCE [LARGE SCALE GENOMIC DNA]</scope>
    <source>
        <strain evidence="8">DCEP-RM93F</strain>
        <strain evidence="7">DCEP-RM93M</strain>
    </source>
</reference>
<dbReference type="OrthoDB" id="5418434at2759"/>
<dbReference type="AlphaFoldDB" id="A0A085MLR2"/>
<evidence type="ECO:0000256" key="5">
    <source>
        <dbReference type="ARBA" id="ARBA00032011"/>
    </source>
</evidence>
<dbReference type="InterPro" id="IPR019404">
    <property type="entry name" value="Mediator_Med11"/>
</dbReference>
<dbReference type="Gene3D" id="1.10.287.3490">
    <property type="match status" value="1"/>
</dbReference>